<proteinExistence type="predicted"/>
<dbReference type="Pfam" id="PF00465">
    <property type="entry name" value="Fe-ADH"/>
    <property type="match status" value="1"/>
</dbReference>
<dbReference type="PROSITE" id="PS00913">
    <property type="entry name" value="ADH_IRON_1"/>
    <property type="match status" value="1"/>
</dbReference>
<reference evidence="4" key="1">
    <citation type="submission" date="2019-04" db="EMBL/GenBank/DDBJ databases">
        <title>Evolution of Biomass-Degrading Anaerobic Consortia Revealed by Metagenomics.</title>
        <authorList>
            <person name="Peng X."/>
        </authorList>
    </citation>
    <scope>NUCLEOTIDE SEQUENCE</scope>
    <source>
        <strain evidence="4">SIG551</strain>
    </source>
</reference>
<evidence type="ECO:0000313" key="5">
    <source>
        <dbReference type="Proteomes" id="UP000754750"/>
    </source>
</evidence>
<dbReference type="FunFam" id="3.40.50.1970:FF:000003">
    <property type="entry name" value="Alcohol dehydrogenase, iron-containing"/>
    <property type="match status" value="1"/>
</dbReference>
<dbReference type="PANTHER" id="PTHR11496">
    <property type="entry name" value="ALCOHOL DEHYDROGENASE"/>
    <property type="match status" value="1"/>
</dbReference>
<dbReference type="Pfam" id="PF25137">
    <property type="entry name" value="ADH_Fe_C"/>
    <property type="match status" value="1"/>
</dbReference>
<dbReference type="EMBL" id="SVNY01000002">
    <property type="protein sequence ID" value="MBE6832704.1"/>
    <property type="molecule type" value="Genomic_DNA"/>
</dbReference>
<accession>A0A928KW36</accession>
<dbReference type="InterPro" id="IPR039697">
    <property type="entry name" value="Alcohol_dehydrogenase_Fe"/>
</dbReference>
<dbReference type="SUPFAM" id="SSF56796">
    <property type="entry name" value="Dehydroquinate synthase-like"/>
    <property type="match status" value="1"/>
</dbReference>
<dbReference type="GO" id="GO:0046872">
    <property type="term" value="F:metal ion binding"/>
    <property type="evidence" value="ECO:0007669"/>
    <property type="project" value="InterPro"/>
</dbReference>
<dbReference type="Gene3D" id="3.40.50.1970">
    <property type="match status" value="1"/>
</dbReference>
<dbReference type="FunFam" id="1.20.1090.10:FF:000001">
    <property type="entry name" value="Aldehyde-alcohol dehydrogenase"/>
    <property type="match status" value="1"/>
</dbReference>
<protein>
    <submittedName>
        <fullName evidence="4">Iron-containing alcohol dehydrogenase</fullName>
    </submittedName>
</protein>
<dbReference type="GO" id="GO:0004022">
    <property type="term" value="F:alcohol dehydrogenase (NAD+) activity"/>
    <property type="evidence" value="ECO:0007669"/>
    <property type="project" value="UniProtKB-ARBA"/>
</dbReference>
<name>A0A928KW36_9FIRM</name>
<keyword evidence="1" id="KW-0560">Oxidoreductase</keyword>
<comment type="caution">
    <text evidence="4">The sequence shown here is derived from an EMBL/GenBank/DDBJ whole genome shotgun (WGS) entry which is preliminary data.</text>
</comment>
<dbReference type="Proteomes" id="UP000754750">
    <property type="component" value="Unassembled WGS sequence"/>
</dbReference>
<evidence type="ECO:0000259" key="2">
    <source>
        <dbReference type="Pfam" id="PF00465"/>
    </source>
</evidence>
<evidence type="ECO:0000313" key="4">
    <source>
        <dbReference type="EMBL" id="MBE6832704.1"/>
    </source>
</evidence>
<dbReference type="PANTHER" id="PTHR11496:SF83">
    <property type="entry name" value="HYDROXYACID-OXOACID TRANSHYDROGENASE, MITOCHONDRIAL"/>
    <property type="match status" value="1"/>
</dbReference>
<dbReference type="CDD" id="cd08180">
    <property type="entry name" value="PDD"/>
    <property type="match status" value="1"/>
</dbReference>
<feature type="domain" description="Alcohol dehydrogenase iron-type/glycerol dehydrogenase GldA" evidence="2">
    <location>
        <begin position="8"/>
        <end position="158"/>
    </location>
</feature>
<feature type="domain" description="Fe-containing alcohol dehydrogenase-like C-terminal" evidence="3">
    <location>
        <begin position="170"/>
        <end position="373"/>
    </location>
</feature>
<gene>
    <name evidence="4" type="ORF">E7512_03845</name>
</gene>
<organism evidence="4 5">
    <name type="scientific">Faecalispora sporosphaeroides</name>
    <dbReference type="NCBI Taxonomy" id="1549"/>
    <lineage>
        <taxon>Bacteria</taxon>
        <taxon>Bacillati</taxon>
        <taxon>Bacillota</taxon>
        <taxon>Clostridia</taxon>
        <taxon>Eubacteriales</taxon>
        <taxon>Oscillospiraceae</taxon>
        <taxon>Faecalispora</taxon>
    </lineage>
</organism>
<evidence type="ECO:0000256" key="1">
    <source>
        <dbReference type="ARBA" id="ARBA00023002"/>
    </source>
</evidence>
<dbReference type="InterPro" id="IPR001670">
    <property type="entry name" value="ADH_Fe/GldA"/>
</dbReference>
<evidence type="ECO:0000259" key="3">
    <source>
        <dbReference type="Pfam" id="PF25137"/>
    </source>
</evidence>
<dbReference type="RefSeq" id="WP_020073338.1">
    <property type="nucleotide sequence ID" value="NZ_JBKWRC010000001.1"/>
</dbReference>
<dbReference type="AlphaFoldDB" id="A0A928KW36"/>
<dbReference type="InterPro" id="IPR018211">
    <property type="entry name" value="ADH_Fe_CS"/>
</dbReference>
<dbReference type="Gene3D" id="1.20.1090.10">
    <property type="entry name" value="Dehydroquinate synthase-like - alpha domain"/>
    <property type="match status" value="1"/>
</dbReference>
<sequence>MHTIFLKTKIHSGIGSLQVLSAYRNQKIFLVCDEFLLGSGGVKLLLEAVDNSCEVRIFHKVVPDPPMDTVAKALVEFRRFGPQVMIALGGGSAIDTAKGVLYLSKQMPGGSDVRLIAVPTTSGTGSEVTSVSVLTDEDSHVKHMIVDDIIRPDEAILDARLVLSVPPRVTANTGMDTLTHAVEAYVGLHADSFSDAMAEKAVEFVHSSLLACYGSGSDLEARTRMHEASTYAGIAFNKAGLGLSHALAHSLGGVFHSYIPHGLANALVLKEVILFNSKAPGVCARYADLARRTGISTGAKSNQDAVLDLVRYIEELKFQMKMPGTIRDCGISRKEYDKSLATLALNTLKDWSLSLNPTKAAAEDVVKILHSIY</sequence>
<dbReference type="InterPro" id="IPR056798">
    <property type="entry name" value="ADH_Fe_C"/>
</dbReference>